<feature type="compositionally biased region" description="Polar residues" evidence="1">
    <location>
        <begin position="560"/>
        <end position="589"/>
    </location>
</feature>
<name>A0A178CVX1_9EURO</name>
<dbReference type="EMBL" id="LVCJ01000043">
    <property type="protein sequence ID" value="OAL34010.1"/>
    <property type="molecule type" value="Genomic_DNA"/>
</dbReference>
<feature type="compositionally biased region" description="Basic and acidic residues" evidence="1">
    <location>
        <begin position="219"/>
        <end position="241"/>
    </location>
</feature>
<gene>
    <name evidence="2" type="ORF">AYO20_06658</name>
</gene>
<comment type="caution">
    <text evidence="2">The sequence shown here is derived from an EMBL/GenBank/DDBJ whole genome shotgun (WGS) entry which is preliminary data.</text>
</comment>
<feature type="compositionally biased region" description="Polar residues" evidence="1">
    <location>
        <begin position="393"/>
        <end position="406"/>
    </location>
</feature>
<feature type="compositionally biased region" description="Basic and acidic residues" evidence="1">
    <location>
        <begin position="382"/>
        <end position="392"/>
    </location>
</feature>
<feature type="region of interest" description="Disordered" evidence="1">
    <location>
        <begin position="1"/>
        <end position="341"/>
    </location>
</feature>
<feature type="compositionally biased region" description="Basic residues" evidence="1">
    <location>
        <begin position="131"/>
        <end position="141"/>
    </location>
</feature>
<keyword evidence="3" id="KW-1185">Reference proteome</keyword>
<dbReference type="Proteomes" id="UP000185904">
    <property type="component" value="Unassembled WGS sequence"/>
</dbReference>
<feature type="compositionally biased region" description="Polar residues" evidence="1">
    <location>
        <begin position="111"/>
        <end position="130"/>
    </location>
</feature>
<organism evidence="2 3">
    <name type="scientific">Fonsecaea nubica</name>
    <dbReference type="NCBI Taxonomy" id="856822"/>
    <lineage>
        <taxon>Eukaryota</taxon>
        <taxon>Fungi</taxon>
        <taxon>Dikarya</taxon>
        <taxon>Ascomycota</taxon>
        <taxon>Pezizomycotina</taxon>
        <taxon>Eurotiomycetes</taxon>
        <taxon>Chaetothyriomycetidae</taxon>
        <taxon>Chaetothyriales</taxon>
        <taxon>Herpotrichiellaceae</taxon>
        <taxon>Fonsecaea</taxon>
    </lineage>
</organism>
<sequence length="1276" mass="140085">MSRSPSVASYANHDLSSPDPLATSINDERSHGSTPSGNRQSAPKRHSSTSMKTTSRPAKTSTFTCDAVPSSPFRAVSQQNLSPWKIRVTVEAEPEDGDMEHHATLFKTRSRTTQRSVQNESFEAGQSKTSGRGRKSHSTKSKRGETPLHDRRSSGRSRRQSVTDLDIIPLGDDSEEDDWLKQKTSPRKMRNSRKSVSGAVSSTQKASPSKPSRSNSDAPRFEVRTDTDVEDHEASVDHDNAIADSDSPELRKIDPNQVSLRPRALSTKSIEENDYGNQGSISSEKRIGTTMKQQMEVRKVSVNSALSYPTPSPTSSYHGDSDDAGKPLDVENAPGLHDNGVCDTMLESEGFTMIDLDTLPSVRRYLSSPIDEASTTSIHPLDTNDSKPRTESEGTGNSDPTALNSSAADQVVAYPTIMPDETELSSTVPSSPPATEKNQALLKVPSSSGVVGRKVTPLPYSSPKLPSPPRPNVRRTPHHQHRASAGAVFAGIALQDVVSPDHSRDRVLAVKQETSSSKPGLEEDGALFVGFDCGTQRELRAGLRFGEELAKRLASMPAEQSASFNDKSSQSNKVLQTKKLGNSEQNSRTKVWRGENLVQHTPVQGSCSTGPSGEGAAVHTPQNLIQKYPEKSILDTQGRREREWQLEREAVSRQIQNASESQVIVIDSDGEEEQPTPRAESPEGSLIEPELEADDETDIWLAEAKNSSSPGSAVQTNTESLFTNTEQIRQRQRAQEVVSRPRRSLIPSPWKRGEDVGALQEQSTFLSACTEDMSGLMFYREPETKILFGAGEIKRQQLRHRRNSGKFDIELMAGTPTGKASEHENVESIDTILTGEDELEGDAPVALGMSSPTSESESPTTLDNLDVAHESADELSKTSETSYSSPQPVKIPVNFNDSSISISTPPPRSEQATAQPLDHEEARESSPVRPPTPRSAMKGSRYSFNQALGVARLDDTNMARKVVFSQRHRGVDVDGQESSFSMRSASDDSFEDSVDLQLNRELQAIEIKPRQSDDSPPASSDGAIEARPAMSIETKAKDEPSIAHPTESRPSWIWGSNQAASIDSQTRGSPSDDRIHVSVKHSVPSSASVDDKDRSQHSGWEKTKASIPSSTDSHEKIESKAQTIPSYLTPPSYPSDPVRSTRRPLALSGEFSNTHFRTLHIIYRKSLRPKFHAPPRAMIRPEVLALRDTEMVIDESANGLVNGEFVWTVGDGECEVLERFMQECEYSHGWYKGRQMRADAAQEIRWGWSVEQLAERLCRIVVGEVVREEEKKAKGQ</sequence>
<evidence type="ECO:0000313" key="3">
    <source>
        <dbReference type="Proteomes" id="UP000185904"/>
    </source>
</evidence>
<feature type="compositionally biased region" description="Basic residues" evidence="1">
    <location>
        <begin position="184"/>
        <end position="193"/>
    </location>
</feature>
<feature type="compositionally biased region" description="Basic and acidic residues" evidence="1">
    <location>
        <begin position="917"/>
        <end position="926"/>
    </location>
</feature>
<feature type="compositionally biased region" description="Low complexity" evidence="1">
    <location>
        <begin position="307"/>
        <end position="317"/>
    </location>
</feature>
<feature type="region of interest" description="Disordered" evidence="1">
    <location>
        <begin position="370"/>
        <end position="406"/>
    </location>
</feature>
<feature type="compositionally biased region" description="Low complexity" evidence="1">
    <location>
        <begin position="850"/>
        <end position="861"/>
    </location>
</feature>
<dbReference type="AlphaFoldDB" id="A0A178CVX1"/>
<feature type="region of interest" description="Disordered" evidence="1">
    <location>
        <begin position="453"/>
        <end position="477"/>
    </location>
</feature>
<accession>A0A178CVX1</accession>
<feature type="compositionally biased region" description="Polar residues" evidence="1">
    <location>
        <begin position="32"/>
        <end position="41"/>
    </location>
</feature>
<dbReference type="OrthoDB" id="3946221at2759"/>
<protein>
    <submittedName>
        <fullName evidence="2">Uncharacterized protein</fullName>
    </submittedName>
</protein>
<feature type="compositionally biased region" description="Polar residues" evidence="1">
    <location>
        <begin position="878"/>
        <end position="887"/>
    </location>
</feature>
<proteinExistence type="predicted"/>
<evidence type="ECO:0000256" key="1">
    <source>
        <dbReference type="SAM" id="MobiDB-lite"/>
    </source>
</evidence>
<feature type="region of interest" description="Disordered" evidence="1">
    <location>
        <begin position="666"/>
        <end position="689"/>
    </location>
</feature>
<feature type="compositionally biased region" description="Basic and acidic residues" evidence="1">
    <location>
        <begin position="319"/>
        <end position="329"/>
    </location>
</feature>
<feature type="compositionally biased region" description="Polar residues" evidence="1">
    <location>
        <begin position="194"/>
        <end position="217"/>
    </location>
</feature>
<dbReference type="GeneID" id="34590072"/>
<feature type="region of interest" description="Disordered" evidence="1">
    <location>
        <begin position="843"/>
        <end position="941"/>
    </location>
</feature>
<feature type="compositionally biased region" description="Polar residues" evidence="1">
    <location>
        <begin position="48"/>
        <end position="64"/>
    </location>
</feature>
<feature type="compositionally biased region" description="Basic and acidic residues" evidence="1">
    <location>
        <begin position="866"/>
        <end position="877"/>
    </location>
</feature>
<feature type="region of interest" description="Disordered" evidence="1">
    <location>
        <begin position="964"/>
        <end position="1141"/>
    </location>
</feature>
<dbReference type="RefSeq" id="XP_022499022.1">
    <property type="nucleotide sequence ID" value="XM_022644947.1"/>
</dbReference>
<feature type="region of interest" description="Disordered" evidence="1">
    <location>
        <begin position="560"/>
        <end position="591"/>
    </location>
</feature>
<feature type="compositionally biased region" description="Polar residues" evidence="1">
    <location>
        <begin position="1054"/>
        <end position="1069"/>
    </location>
</feature>
<reference evidence="2 3" key="1">
    <citation type="submission" date="2016-03" db="EMBL/GenBank/DDBJ databases">
        <title>The draft genome sequence of Fonsecaea nubica causative agent of cutaneous subcutaneous infection in human host.</title>
        <authorList>
            <person name="Costa F."/>
            <person name="Sybren D.H."/>
            <person name="Raittz R.T."/>
            <person name="Weiss V.A."/>
            <person name="Leao A.C."/>
            <person name="Gomes R."/>
            <person name="De Souza E.M."/>
            <person name="Pedrosa F.O."/>
            <person name="Steffens M.B."/>
            <person name="Bombassaro A."/>
            <person name="Tadra-Sfeir M.Z."/>
            <person name="Moreno L.F."/>
            <person name="Najafzadeh M.J."/>
            <person name="Felipe M.S."/>
            <person name="Teixeira M."/>
            <person name="Sun J."/>
            <person name="Xi L."/>
            <person name="Castro M.A."/>
            <person name="Vicente V.A."/>
        </authorList>
    </citation>
    <scope>NUCLEOTIDE SEQUENCE [LARGE SCALE GENOMIC DNA]</scope>
    <source>
        <strain evidence="2 3">CBS 269.64</strain>
    </source>
</reference>
<feature type="region of interest" description="Disordered" evidence="1">
    <location>
        <begin position="723"/>
        <end position="755"/>
    </location>
</feature>
<evidence type="ECO:0000313" key="2">
    <source>
        <dbReference type="EMBL" id="OAL34010.1"/>
    </source>
</evidence>
<feature type="compositionally biased region" description="Basic and acidic residues" evidence="1">
    <location>
        <begin position="142"/>
        <end position="153"/>
    </location>
</feature>
<feature type="compositionally biased region" description="Basic and acidic residues" evidence="1">
    <location>
        <begin position="1089"/>
        <end position="1104"/>
    </location>
</feature>